<dbReference type="RefSeq" id="WP_093113024.1">
    <property type="nucleotide sequence ID" value="NZ_FNGG01000003.1"/>
</dbReference>
<gene>
    <name evidence="4" type="ORF">SAMN04488034_10357</name>
</gene>
<evidence type="ECO:0000259" key="3">
    <source>
        <dbReference type="Pfam" id="PF19904"/>
    </source>
</evidence>
<dbReference type="SUPFAM" id="SSF48452">
    <property type="entry name" value="TPR-like"/>
    <property type="match status" value="1"/>
</dbReference>
<keyword evidence="2" id="KW-1133">Transmembrane helix</keyword>
<protein>
    <recommendedName>
        <fullName evidence="3">DUF6377 domain-containing protein</fullName>
    </recommendedName>
</protein>
<evidence type="ECO:0000313" key="5">
    <source>
        <dbReference type="Proteomes" id="UP000199448"/>
    </source>
</evidence>
<dbReference type="Gene3D" id="1.25.40.10">
    <property type="entry name" value="Tetratricopeptide repeat domain"/>
    <property type="match status" value="1"/>
</dbReference>
<proteinExistence type="predicted"/>
<keyword evidence="2" id="KW-0472">Membrane</keyword>
<dbReference type="AlphaFoldDB" id="A0A1H5MT97"/>
<dbReference type="InterPro" id="IPR011990">
    <property type="entry name" value="TPR-like_helical_dom_sf"/>
</dbReference>
<dbReference type="Pfam" id="PF19904">
    <property type="entry name" value="DUF6377"/>
    <property type="match status" value="1"/>
</dbReference>
<dbReference type="EMBL" id="FNUG01000003">
    <property type="protein sequence ID" value="SEE91871.1"/>
    <property type="molecule type" value="Genomic_DNA"/>
</dbReference>
<dbReference type="InterPro" id="IPR045957">
    <property type="entry name" value="DUF6377"/>
</dbReference>
<evidence type="ECO:0000313" key="4">
    <source>
        <dbReference type="EMBL" id="SEE91871.1"/>
    </source>
</evidence>
<evidence type="ECO:0000256" key="1">
    <source>
        <dbReference type="SAM" id="Coils"/>
    </source>
</evidence>
<dbReference type="STRING" id="390640.SAMN04488034_10357"/>
<evidence type="ECO:0000256" key="2">
    <source>
        <dbReference type="SAM" id="Phobius"/>
    </source>
</evidence>
<organism evidence="4 5">
    <name type="scientific">Salinimicrobium catena</name>
    <dbReference type="NCBI Taxonomy" id="390640"/>
    <lineage>
        <taxon>Bacteria</taxon>
        <taxon>Pseudomonadati</taxon>
        <taxon>Bacteroidota</taxon>
        <taxon>Flavobacteriia</taxon>
        <taxon>Flavobacteriales</taxon>
        <taxon>Flavobacteriaceae</taxon>
        <taxon>Salinimicrobium</taxon>
    </lineage>
</organism>
<feature type="coiled-coil region" evidence="1">
    <location>
        <begin position="356"/>
        <end position="383"/>
    </location>
</feature>
<accession>A0A1H5MT97</accession>
<dbReference type="Proteomes" id="UP000199448">
    <property type="component" value="Unassembled WGS sequence"/>
</dbReference>
<sequence>MRIIFFLTFLFVTNSVPGQDQDSLLQELEQTLEKKEFFIKKKHQRISLLQQKLDRYRLQRQKDSLFQINMSLSEEYQSFKYDSAYLFLERAKANALQLKDSLSLSRAKIKEGFILLSSGLFKEALDTLNSIDYSLLSHHDKFRYNFVKARSFYDLADYTKDPRFGLDYTRKGNQYIEEALKFTDPNSSYYWATESLRRMKHQDWKGAKFAFTYWINNFDLTPEFYGVATSSLGYLYSETGYTDQAINYLAMAAIADVKNATMENVALRNLANELYKNGDLEKANKFIRIAMNDATFYNARHRKLEISSILPIIEGAQLIKIEKQNNTLGIIAILLGILTLVVLVFIGIIYKQLKNRNRSRRALTDYNHKLQELNASLQEADAVKQEYIRYFLSATSDLIKKIDKIQKITTQKLLAKKPEDVLKNLKKYSVKKEREALFREFDEVFLKLFPDFKQEFYALFPEEQQKEVRKGDLLNTELRVFALYRLGIQDSNQIAEFLNLSVATIYTYKTRAKSRSNSRENFEERVMEIKA</sequence>
<feature type="transmembrane region" description="Helical" evidence="2">
    <location>
        <begin position="328"/>
        <end position="350"/>
    </location>
</feature>
<reference evidence="4 5" key="1">
    <citation type="submission" date="2016-10" db="EMBL/GenBank/DDBJ databases">
        <authorList>
            <person name="de Groot N.N."/>
        </authorList>
    </citation>
    <scope>NUCLEOTIDE SEQUENCE [LARGE SCALE GENOMIC DNA]</scope>
    <source>
        <strain evidence="4 5">DSM 23553</strain>
    </source>
</reference>
<feature type="domain" description="DUF6377" evidence="3">
    <location>
        <begin position="256"/>
        <end position="495"/>
    </location>
</feature>
<keyword evidence="1" id="KW-0175">Coiled coil</keyword>
<name>A0A1H5MT97_9FLAO</name>
<keyword evidence="2" id="KW-0812">Transmembrane</keyword>
<keyword evidence="5" id="KW-1185">Reference proteome</keyword>
<dbReference type="OrthoDB" id="1044679at2"/>